<proteinExistence type="predicted"/>
<accession>A0A0A9ECY6</accession>
<dbReference type="EMBL" id="GBRH01202170">
    <property type="protein sequence ID" value="JAD95725.1"/>
    <property type="molecule type" value="Transcribed_RNA"/>
</dbReference>
<reference evidence="1" key="1">
    <citation type="submission" date="2014-09" db="EMBL/GenBank/DDBJ databases">
        <authorList>
            <person name="Magalhaes I.L.F."/>
            <person name="Oliveira U."/>
            <person name="Santos F.R."/>
            <person name="Vidigal T.H.D.A."/>
            <person name="Brescovit A.D."/>
            <person name="Santos A.J."/>
        </authorList>
    </citation>
    <scope>NUCLEOTIDE SEQUENCE</scope>
    <source>
        <tissue evidence="1">Shoot tissue taken approximately 20 cm above the soil surface</tissue>
    </source>
</reference>
<reference evidence="1" key="2">
    <citation type="journal article" date="2015" name="Data Brief">
        <title>Shoot transcriptome of the giant reed, Arundo donax.</title>
        <authorList>
            <person name="Barrero R.A."/>
            <person name="Guerrero F.D."/>
            <person name="Moolhuijzen P."/>
            <person name="Goolsby J.A."/>
            <person name="Tidwell J."/>
            <person name="Bellgard S.E."/>
            <person name="Bellgard M.I."/>
        </authorList>
    </citation>
    <scope>NUCLEOTIDE SEQUENCE</scope>
    <source>
        <tissue evidence="1">Shoot tissue taken approximately 20 cm above the soil surface</tissue>
    </source>
</reference>
<sequence length="78" mass="8725">MRNMLIFEQLVKYCPYYRNLCSTAPRNTRGLHSFAASETQTGFGTTLQASVLISWVHSVPLSAIKPHCISNIKVIQGQ</sequence>
<protein>
    <submittedName>
        <fullName evidence="1">Uncharacterized protein</fullName>
    </submittedName>
</protein>
<dbReference type="AlphaFoldDB" id="A0A0A9ECY6"/>
<name>A0A0A9ECY6_ARUDO</name>
<organism evidence="1">
    <name type="scientific">Arundo donax</name>
    <name type="common">Giant reed</name>
    <name type="synonym">Donax arundinaceus</name>
    <dbReference type="NCBI Taxonomy" id="35708"/>
    <lineage>
        <taxon>Eukaryota</taxon>
        <taxon>Viridiplantae</taxon>
        <taxon>Streptophyta</taxon>
        <taxon>Embryophyta</taxon>
        <taxon>Tracheophyta</taxon>
        <taxon>Spermatophyta</taxon>
        <taxon>Magnoliopsida</taxon>
        <taxon>Liliopsida</taxon>
        <taxon>Poales</taxon>
        <taxon>Poaceae</taxon>
        <taxon>PACMAD clade</taxon>
        <taxon>Arundinoideae</taxon>
        <taxon>Arundineae</taxon>
        <taxon>Arundo</taxon>
    </lineage>
</organism>
<evidence type="ECO:0000313" key="1">
    <source>
        <dbReference type="EMBL" id="JAD95725.1"/>
    </source>
</evidence>